<dbReference type="Pfam" id="PF17762">
    <property type="entry name" value="HTH_ParB"/>
    <property type="match status" value="1"/>
</dbReference>
<sequence>MTIQTIPLNKLTVTDGNNPRRSMDAVALDGLAASIKADGLLQNLVVRKDGRKFRIVSGERRYRALSLLAERGDIGKDHPVPVEVRGGLSEADALRLATVENIQREQLAPMDEAEAFATLLGEGASLEDVAAKAGVSVLTVKRRVALASLCDEAKALVREGEFSLSVAEALTLATHDQQRALIERLEQGYHYDADDVRGMLTGEKPAVSLAIFPMEQYAGTVTADLFADDDNTFFDDAEQFFRLQSQAVEALAAHYREAGAAFVEVLTENYAPWWQYREADAEQEEAGGVVFHFKPSGRVEVREGLVRRDVRPSVAEETAAAPAAPKPQPEYTGPVVRMVAAHKSMAVMEALLADARKGKEVAVIQMMRGIRNHGRIAVDAHPALAFFATSDKPPVSYSAVERTAQEFVAALGLGNGERHPYARPSRGAWDVLLGDDKSAEQLYAAVKALSDTELEQLHLLLTALAFGQESMEALDTTDSLFNQVAVDLGVDMRDRWVPGEDFLYRRRKEHLEAIARESGAVSRLGKLKDYTKGKLAAALANHFQRCAEEDTTLPAAMREQGRNWLPGAMLFPAVTTDAPAEQDAEDIEADEQDDDADLSDIEADEGDLTEAAA</sequence>
<dbReference type="AlphaFoldDB" id="A0A0U3N394"/>
<evidence type="ECO:0000259" key="3">
    <source>
        <dbReference type="SMART" id="SM00470"/>
    </source>
</evidence>
<dbReference type="GO" id="GO:0007059">
    <property type="term" value="P:chromosome segregation"/>
    <property type="evidence" value="ECO:0007669"/>
    <property type="project" value="TreeGrafter"/>
</dbReference>
<dbReference type="InterPro" id="IPR036086">
    <property type="entry name" value="ParB/Sulfiredoxin_sf"/>
</dbReference>
<dbReference type="PANTHER" id="PTHR33375">
    <property type="entry name" value="CHROMOSOME-PARTITIONING PROTEIN PARB-RELATED"/>
    <property type="match status" value="1"/>
</dbReference>
<dbReference type="PANTHER" id="PTHR33375:SF7">
    <property type="entry name" value="CHROMOSOME 2-PARTITIONING PROTEIN PARB-RELATED"/>
    <property type="match status" value="1"/>
</dbReference>
<feature type="domain" description="ParB-like N-terminal" evidence="3">
    <location>
        <begin position="4"/>
        <end position="102"/>
    </location>
</feature>
<dbReference type="KEGG" id="pphr:APZ00_10215"/>
<dbReference type="EMBL" id="CP013068">
    <property type="protein sequence ID" value="ALV27384.1"/>
    <property type="molecule type" value="Genomic_DNA"/>
</dbReference>
<dbReference type="Gene3D" id="1.10.10.2830">
    <property type="match status" value="1"/>
</dbReference>
<dbReference type="RefSeq" id="WP_058898863.1">
    <property type="nucleotide sequence ID" value="NZ_CP013068.1"/>
</dbReference>
<evidence type="ECO:0000256" key="2">
    <source>
        <dbReference type="SAM" id="MobiDB-lite"/>
    </source>
</evidence>
<dbReference type="CDD" id="cd16406">
    <property type="entry name" value="ParB_N_like"/>
    <property type="match status" value="1"/>
</dbReference>
<dbReference type="GO" id="GO:0005694">
    <property type="term" value="C:chromosome"/>
    <property type="evidence" value="ECO:0007669"/>
    <property type="project" value="TreeGrafter"/>
</dbReference>
<dbReference type="GO" id="GO:0003677">
    <property type="term" value="F:DNA binding"/>
    <property type="evidence" value="ECO:0007669"/>
    <property type="project" value="InterPro"/>
</dbReference>
<dbReference type="InterPro" id="IPR004437">
    <property type="entry name" value="ParB/RepB/Spo0J"/>
</dbReference>
<protein>
    <recommendedName>
        <fullName evidence="3">ParB-like N-terminal domain-containing protein</fullName>
    </recommendedName>
</protein>
<accession>A0A0U3N394</accession>
<dbReference type="NCBIfam" id="TIGR00180">
    <property type="entry name" value="parB_part"/>
    <property type="match status" value="1"/>
</dbReference>
<dbReference type="SMART" id="SM00470">
    <property type="entry name" value="ParB"/>
    <property type="match status" value="1"/>
</dbReference>
<name>A0A0U3N394_9HYPH</name>
<dbReference type="InterPro" id="IPR003115">
    <property type="entry name" value="ParB_N"/>
</dbReference>
<dbReference type="Gene3D" id="3.90.1530.30">
    <property type="match status" value="1"/>
</dbReference>
<gene>
    <name evidence="4" type="ORF">APZ00_10215</name>
</gene>
<dbReference type="InterPro" id="IPR050336">
    <property type="entry name" value="Chromosome_partition/occlusion"/>
</dbReference>
<evidence type="ECO:0000256" key="1">
    <source>
        <dbReference type="ARBA" id="ARBA00006295"/>
    </source>
</evidence>
<dbReference type="Pfam" id="PF02195">
    <property type="entry name" value="ParB_N"/>
    <property type="match status" value="1"/>
</dbReference>
<dbReference type="STRING" id="121719.APZ00_10215"/>
<evidence type="ECO:0000313" key="5">
    <source>
        <dbReference type="Proteomes" id="UP000064921"/>
    </source>
</evidence>
<reference evidence="4 5" key="1">
    <citation type="submission" date="2015-10" db="EMBL/GenBank/DDBJ databases">
        <title>The world's first case of liver abscess caused by Pannonibacter phragmitetus.</title>
        <authorList>
            <person name="Ming D."/>
            <person name="Wang M."/>
            <person name="Zhou Y."/>
            <person name="Jiang T."/>
            <person name="Hu S."/>
        </authorList>
    </citation>
    <scope>NUCLEOTIDE SEQUENCE [LARGE SCALE GENOMIC DNA]</scope>
    <source>
        <strain evidence="4 5">31801</strain>
    </source>
</reference>
<organism evidence="4 5">
    <name type="scientific">Pannonibacter phragmitetus</name>
    <dbReference type="NCBI Taxonomy" id="121719"/>
    <lineage>
        <taxon>Bacteria</taxon>
        <taxon>Pseudomonadati</taxon>
        <taxon>Pseudomonadota</taxon>
        <taxon>Alphaproteobacteria</taxon>
        <taxon>Hyphomicrobiales</taxon>
        <taxon>Stappiaceae</taxon>
        <taxon>Pannonibacter</taxon>
    </lineage>
</organism>
<feature type="compositionally biased region" description="Acidic residues" evidence="2">
    <location>
        <begin position="580"/>
        <end position="613"/>
    </location>
</feature>
<dbReference type="SUPFAM" id="SSF110849">
    <property type="entry name" value="ParB/Sulfiredoxin"/>
    <property type="match status" value="1"/>
</dbReference>
<keyword evidence="5" id="KW-1185">Reference proteome</keyword>
<evidence type="ECO:0000313" key="4">
    <source>
        <dbReference type="EMBL" id="ALV27384.1"/>
    </source>
</evidence>
<dbReference type="Proteomes" id="UP000064921">
    <property type="component" value="Chromosome"/>
</dbReference>
<dbReference type="InterPro" id="IPR041468">
    <property type="entry name" value="HTH_ParB/Spo0J"/>
</dbReference>
<dbReference type="SUPFAM" id="SSF109709">
    <property type="entry name" value="KorB DNA-binding domain-like"/>
    <property type="match status" value="1"/>
</dbReference>
<proteinExistence type="inferred from homology"/>
<feature type="region of interest" description="Disordered" evidence="2">
    <location>
        <begin position="575"/>
        <end position="613"/>
    </location>
</feature>
<comment type="similarity">
    <text evidence="1">Belongs to the ParB family.</text>
</comment>